<dbReference type="InterPro" id="IPR046349">
    <property type="entry name" value="C1-like_sf"/>
</dbReference>
<evidence type="ECO:0000313" key="21">
    <source>
        <dbReference type="Proteomes" id="UP000694865"/>
    </source>
</evidence>
<dbReference type="InterPro" id="IPR011993">
    <property type="entry name" value="PH-like_dom_sf"/>
</dbReference>
<evidence type="ECO:0000256" key="4">
    <source>
        <dbReference type="ARBA" id="ARBA00022679"/>
    </source>
</evidence>
<proteinExistence type="predicted"/>
<dbReference type="InterPro" id="IPR050839">
    <property type="entry name" value="Rho-assoc_Ser/Thr_Kinase"/>
</dbReference>
<evidence type="ECO:0000256" key="14">
    <source>
        <dbReference type="PROSITE-ProRule" id="PRU10141"/>
    </source>
</evidence>
<keyword evidence="9" id="KW-0862">Zinc</keyword>
<dbReference type="SUPFAM" id="SSF50729">
    <property type="entry name" value="PH domain-like"/>
    <property type="match status" value="1"/>
</dbReference>
<dbReference type="Gene3D" id="3.30.60.20">
    <property type="match status" value="1"/>
</dbReference>
<evidence type="ECO:0000259" key="20">
    <source>
        <dbReference type="PROSITE" id="PS51285"/>
    </source>
</evidence>
<feature type="compositionally biased region" description="Low complexity" evidence="16">
    <location>
        <begin position="1897"/>
        <end position="1914"/>
    </location>
</feature>
<evidence type="ECO:0000256" key="5">
    <source>
        <dbReference type="ARBA" id="ARBA00022723"/>
    </source>
</evidence>
<dbReference type="SMART" id="SM00036">
    <property type="entry name" value="CNH"/>
    <property type="match status" value="1"/>
</dbReference>
<dbReference type="SUPFAM" id="SSF57889">
    <property type="entry name" value="Cysteine-rich domain"/>
    <property type="match status" value="1"/>
</dbReference>
<feature type="coiled-coil region" evidence="15">
    <location>
        <begin position="1285"/>
        <end position="1319"/>
    </location>
</feature>
<dbReference type="CDD" id="cd05601">
    <property type="entry name" value="STKc_CRIK"/>
    <property type="match status" value="1"/>
</dbReference>
<evidence type="ECO:0000256" key="12">
    <source>
        <dbReference type="ARBA" id="ARBA00047899"/>
    </source>
</evidence>
<evidence type="ECO:0000256" key="2">
    <source>
        <dbReference type="ARBA" id="ARBA00022527"/>
    </source>
</evidence>
<evidence type="ECO:0000256" key="13">
    <source>
        <dbReference type="ARBA" id="ARBA00048679"/>
    </source>
</evidence>
<reference evidence="22" key="1">
    <citation type="submission" date="2025-08" db="UniProtKB">
        <authorList>
            <consortium name="RefSeq"/>
        </authorList>
    </citation>
    <scope>IDENTIFICATION</scope>
    <source>
        <tissue evidence="22">Testes</tissue>
    </source>
</reference>
<dbReference type="Pfam" id="PF00780">
    <property type="entry name" value="CNH"/>
    <property type="match status" value="1"/>
</dbReference>
<dbReference type="InterPro" id="IPR001849">
    <property type="entry name" value="PH_domain"/>
</dbReference>
<dbReference type="InterPro" id="IPR011009">
    <property type="entry name" value="Kinase-like_dom_sf"/>
</dbReference>
<evidence type="ECO:0000256" key="1">
    <source>
        <dbReference type="ARBA" id="ARBA00012513"/>
    </source>
</evidence>
<dbReference type="RefSeq" id="XP_006815753.1">
    <property type="nucleotide sequence ID" value="XM_006815690.1"/>
</dbReference>
<dbReference type="PANTHER" id="PTHR22988:SF71">
    <property type="entry name" value="CITRON RHO-INTERACTING KINASE"/>
    <property type="match status" value="1"/>
</dbReference>
<evidence type="ECO:0000256" key="10">
    <source>
        <dbReference type="ARBA" id="ARBA00022840"/>
    </source>
</evidence>
<dbReference type="GeneID" id="100367462"/>
<dbReference type="PROSITE" id="PS50011">
    <property type="entry name" value="PROTEIN_KINASE_DOM"/>
    <property type="match status" value="1"/>
</dbReference>
<keyword evidence="2" id="KW-0723">Serine/threonine-protein kinase</keyword>
<keyword evidence="11 15" id="KW-0175">Coiled coil</keyword>
<feature type="domain" description="Phorbol-ester/DAG-type" evidence="18">
    <location>
        <begin position="1388"/>
        <end position="1437"/>
    </location>
</feature>
<dbReference type="Gene3D" id="1.10.287.1490">
    <property type="match status" value="1"/>
</dbReference>
<feature type="coiled-coil region" evidence="15">
    <location>
        <begin position="794"/>
        <end position="882"/>
    </location>
</feature>
<evidence type="ECO:0000256" key="16">
    <source>
        <dbReference type="SAM" id="MobiDB-lite"/>
    </source>
</evidence>
<feature type="domain" description="Protein kinase" evidence="17">
    <location>
        <begin position="87"/>
        <end position="350"/>
    </location>
</feature>
<dbReference type="SMART" id="SM00220">
    <property type="entry name" value="S_TKc"/>
    <property type="match status" value="1"/>
</dbReference>
<dbReference type="InterPro" id="IPR000719">
    <property type="entry name" value="Prot_kinase_dom"/>
</dbReference>
<keyword evidence="4" id="KW-0808">Transferase</keyword>
<dbReference type="SMART" id="SM00233">
    <property type="entry name" value="PH"/>
    <property type="match status" value="1"/>
</dbReference>
<keyword evidence="5" id="KW-0479">Metal-binding</keyword>
<dbReference type="EC" id="2.7.11.1" evidence="1"/>
<evidence type="ECO:0000256" key="15">
    <source>
        <dbReference type="SAM" id="Coils"/>
    </source>
</evidence>
<dbReference type="Gene3D" id="1.10.510.10">
    <property type="entry name" value="Transferase(Phosphotransferase) domain 1"/>
    <property type="match status" value="1"/>
</dbReference>
<dbReference type="SUPFAM" id="SSF56112">
    <property type="entry name" value="Protein kinase-like (PK-like)"/>
    <property type="match status" value="1"/>
</dbReference>
<dbReference type="CDD" id="cd20814">
    <property type="entry name" value="CRIK"/>
    <property type="match status" value="1"/>
</dbReference>
<dbReference type="PROSITE" id="PS00479">
    <property type="entry name" value="ZF_DAG_PE_1"/>
    <property type="match status" value="1"/>
</dbReference>
<keyword evidence="10 14" id="KW-0067">ATP-binding</keyword>
<sequence>MASKFSNSQEPVVTRCSKLHHLFLGKTVGVGPRTLATRESLLDALFVLYDECSNDQLMRDKHISSFVNKYKSIINELRQLRLSINDFEVKNVIGRGHFGEVQVVREKSTSDVYAMKVLKKNETLSQENIAFFEEERDIMAKAKNAWITSLQYAFQDAKNLYLVMEFHPGGDLLSLLSRYDDIFEESMAKFYLAEMVVAIHSLHSMGYVHRDIKPDNILIDRTGHIKLADFGSSAKLSSTKTVTSKMPVGTPDYVAPEVLTSMNGKTEGSYGLECDWWSLGIVAYEMLFAKTPFTADSIVVTYSNIMDFKKSLHFPADITTSKDAKRIIKELLCDKEDRLGYEGLNCHAFFADIDWTTLRQSVPPFVPTIGSVDDTSNFDEFEPEMESPDFAEFRKKKEFSGKNLPFVGFTFTKNLVSSVSGDSTRISSITQECPSPAAKLNLERRLTVKTKELQETQEKFNKLQNQQSSVKDNLRTDLKEKTDALIKVQNERDQLEKDMAMYITEVKNLKRMLELEKKEHHNTDNQALQLLSDIKEQSQKVKDLKDELKKSEIDDYKQVVAQLEQDRFVSARRAERLEAELKTQHKENDESKTKIADLQTKLFRMKENTKSDVVELHTKLEKITEDSNRQIEEYRRKLEKAMRSSTQATDLLQNVRHSKEDLELELQAFRKQQNNIKDLEEKLQESEEERKSLAGKIKSADDRENKLNDTLKTKHQLTQDLSKQILELEDKYENEVMKNKKLYRTVEETERELEEKLQDYENKLKLARMGKKTVRFNLGPDHHDSSEDDVKQKMTDQQNTITMQEANIKVLEKQIEELTTAKHEKLKCETKEYTRVQEEKLADLQQEKMFLETQNSKLECKVKELESKRDNLKGNADEVESRLSETISHYESQLSELRVKHHSALHTANDNVDRVSMLQDSERKLKGKVEKLEKELNTRCRQSDEQITLLQEEKKEVETKFEKLKDSCSVIQDLEDELSMLAGQNTELNEQNLELGKRVDELKTENNDNKNEVDKLQDELTQKNHKCDGHELTISMLKSSCTMLEEQVLDLEALYNGLEEKTASWNDTKAALENEIEQLETRLKELQQALSNEKQARLYAESKSLELAETVEVSNKAHKVEIERLQTQLHAQKVQTKTLTENMNDLEKKHSLLDLSVKSLQRKYHDEQSVSENLRDDIAKLNTQVSNLKTSIFKLTQGLEEAVEKGELLKTEKIDLEDALEDLELQYSHEKIKLEATLAQQTKLIDFLQAKIQTPVKKKRKFGPGRLFHRNTKETMLPPSVPLQYKDLQEKLEKEKSGRIQLQVQVNKLEIELQTAKRETLLAKTRHGDISLQTPSSQGVVSAIMLSPSHRPSASSLLLAPGMAKTESKKDGALNVHRPKERMKHNIPHRFATELNMRATKCAVCMDSIHFGRQASKCNECHLVCHPKCSSLLPHTCGLPSLLMDHFSEALKHTASPAVCGNISTNDTMVQLEAWMKVPKPGKQGWDKKWVTLEGTKVCIYDKESSLVTIDEFDLCPSEGKVTVHAAVTPAELFNTASTDLPYIMRLELHPKTTCWPGRNMYFMAPSFSDKQKWMVHLESMVTSGNKMLGNTLIVLEGDQCIDINCTLLLCEQLLLVGAEEGLFAMELKKRETISVIDGVSSVFQMHMIEELSLILMIAGNGRDLCTIDYKHLKTKANQASLTPSTVNVKCIEDVKSCHLFAVGSCDGCVFICAAMPDKITVLKYNSSMGMFCVKKEMETAEPCSCIHFATASVLVGTDKFYEIDLKQYTVEDTVNYLIHVFFFSEFGVFVDEYGRRSRPEDLKWTRLPLAFAYRQPYLYVTHFNSLEVCEIPAVDGDEKEEEESAHTFMELANPRYVGPALTSGAIYIATYQEDMVELLCLQGNICQHSDENTTMSSSDDSVSLRSQLSSSKRPLSEVYCNQGPVRRSMRLKGSPSDYNPVSKKPKYEMDSSTQI</sequence>
<feature type="domain" description="AGC-kinase C-terminal" evidence="20">
    <location>
        <begin position="351"/>
        <end position="421"/>
    </location>
</feature>
<feature type="domain" description="CNH" evidence="19">
    <location>
        <begin position="1601"/>
        <end position="1865"/>
    </location>
</feature>
<feature type="region of interest" description="Disordered" evidence="16">
    <location>
        <begin position="681"/>
        <end position="701"/>
    </location>
</feature>
<name>A0ABM0M6W2_SACKO</name>
<evidence type="ECO:0000259" key="18">
    <source>
        <dbReference type="PROSITE" id="PS50081"/>
    </source>
</evidence>
<dbReference type="InterPro" id="IPR002219">
    <property type="entry name" value="PKC_DAG/PE"/>
</dbReference>
<keyword evidence="3" id="KW-0597">Phosphoprotein</keyword>
<dbReference type="InterPro" id="IPR001180">
    <property type="entry name" value="CNH_dom"/>
</dbReference>
<accession>A0ABM0M6W2</accession>
<dbReference type="Proteomes" id="UP000694865">
    <property type="component" value="Unplaced"/>
</dbReference>
<feature type="coiled-coil region" evidence="15">
    <location>
        <begin position="732"/>
        <end position="770"/>
    </location>
</feature>
<evidence type="ECO:0000256" key="3">
    <source>
        <dbReference type="ARBA" id="ARBA00022553"/>
    </source>
</evidence>
<dbReference type="SMART" id="SM00109">
    <property type="entry name" value="C1"/>
    <property type="match status" value="1"/>
</dbReference>
<keyword evidence="8" id="KW-0418">Kinase</keyword>
<organism evidence="21 22">
    <name type="scientific">Saccoglossus kowalevskii</name>
    <name type="common">Acorn worm</name>
    <dbReference type="NCBI Taxonomy" id="10224"/>
    <lineage>
        <taxon>Eukaryota</taxon>
        <taxon>Metazoa</taxon>
        <taxon>Hemichordata</taxon>
        <taxon>Enteropneusta</taxon>
        <taxon>Harrimaniidae</taxon>
        <taxon>Saccoglossus</taxon>
    </lineage>
</organism>
<dbReference type="InterPro" id="IPR037708">
    <property type="entry name" value="CRIK_dom"/>
</dbReference>
<dbReference type="PROSITE" id="PS00108">
    <property type="entry name" value="PROTEIN_KINASE_ST"/>
    <property type="match status" value="1"/>
</dbReference>
<feature type="region of interest" description="Disordered" evidence="16">
    <location>
        <begin position="1892"/>
        <end position="1956"/>
    </location>
</feature>
<dbReference type="PROSITE" id="PS50219">
    <property type="entry name" value="CNH"/>
    <property type="match status" value="1"/>
</dbReference>
<feature type="binding site" evidence="14">
    <location>
        <position position="116"/>
    </location>
    <ligand>
        <name>ATP</name>
        <dbReference type="ChEBI" id="CHEBI:30616"/>
    </ligand>
</feature>
<keyword evidence="21" id="KW-1185">Reference proteome</keyword>
<evidence type="ECO:0000256" key="7">
    <source>
        <dbReference type="ARBA" id="ARBA00022771"/>
    </source>
</evidence>
<dbReference type="SMART" id="SM00133">
    <property type="entry name" value="S_TK_X"/>
    <property type="match status" value="1"/>
</dbReference>
<dbReference type="InterPro" id="IPR000961">
    <property type="entry name" value="AGC-kinase_C"/>
</dbReference>
<dbReference type="Pfam" id="PF00069">
    <property type="entry name" value="Pkinase"/>
    <property type="match status" value="1"/>
</dbReference>
<dbReference type="PANTHER" id="PTHR22988">
    <property type="entry name" value="MYOTONIC DYSTROPHY S/T KINASE-RELATED"/>
    <property type="match status" value="1"/>
</dbReference>
<gene>
    <name evidence="22" type="primary">LOC100367462</name>
</gene>
<dbReference type="Pfam" id="PF00130">
    <property type="entry name" value="C1_1"/>
    <property type="match status" value="1"/>
</dbReference>
<dbReference type="PROSITE" id="PS50081">
    <property type="entry name" value="ZF_DAG_PE_2"/>
    <property type="match status" value="1"/>
</dbReference>
<evidence type="ECO:0000256" key="9">
    <source>
        <dbReference type="ARBA" id="ARBA00022833"/>
    </source>
</evidence>
<feature type="coiled-coil region" evidence="15">
    <location>
        <begin position="915"/>
        <end position="1251"/>
    </location>
</feature>
<comment type="catalytic activity">
    <reaction evidence="12">
        <text>L-threonyl-[protein] + ATP = O-phospho-L-threonyl-[protein] + ADP + H(+)</text>
        <dbReference type="Rhea" id="RHEA:46608"/>
        <dbReference type="Rhea" id="RHEA-COMP:11060"/>
        <dbReference type="Rhea" id="RHEA-COMP:11605"/>
        <dbReference type="ChEBI" id="CHEBI:15378"/>
        <dbReference type="ChEBI" id="CHEBI:30013"/>
        <dbReference type="ChEBI" id="CHEBI:30616"/>
        <dbReference type="ChEBI" id="CHEBI:61977"/>
        <dbReference type="ChEBI" id="CHEBI:456216"/>
        <dbReference type="EC" id="2.7.11.1"/>
    </reaction>
</comment>
<evidence type="ECO:0000259" key="17">
    <source>
        <dbReference type="PROSITE" id="PS50011"/>
    </source>
</evidence>
<dbReference type="PROSITE" id="PS00107">
    <property type="entry name" value="PROTEIN_KINASE_ATP"/>
    <property type="match status" value="1"/>
</dbReference>
<evidence type="ECO:0000256" key="11">
    <source>
        <dbReference type="ARBA" id="ARBA00023054"/>
    </source>
</evidence>
<keyword evidence="7" id="KW-0863">Zinc-finger</keyword>
<dbReference type="InterPro" id="IPR017441">
    <property type="entry name" value="Protein_kinase_ATP_BS"/>
</dbReference>
<dbReference type="Gene3D" id="3.30.200.20">
    <property type="entry name" value="Phosphorylase Kinase, domain 1"/>
    <property type="match status" value="1"/>
</dbReference>
<keyword evidence="6 14" id="KW-0547">Nucleotide-binding</keyword>
<dbReference type="Gene3D" id="2.30.29.30">
    <property type="entry name" value="Pleckstrin-homology domain (PH domain)/Phosphotyrosine-binding domain (PTB)"/>
    <property type="match status" value="1"/>
</dbReference>
<dbReference type="PROSITE" id="PS51285">
    <property type="entry name" value="AGC_KINASE_CTER"/>
    <property type="match status" value="1"/>
</dbReference>
<evidence type="ECO:0000256" key="8">
    <source>
        <dbReference type="ARBA" id="ARBA00022777"/>
    </source>
</evidence>
<evidence type="ECO:0000259" key="19">
    <source>
        <dbReference type="PROSITE" id="PS50219"/>
    </source>
</evidence>
<evidence type="ECO:0000256" key="6">
    <source>
        <dbReference type="ARBA" id="ARBA00022741"/>
    </source>
</evidence>
<dbReference type="Pfam" id="PF00169">
    <property type="entry name" value="PH"/>
    <property type="match status" value="1"/>
</dbReference>
<comment type="catalytic activity">
    <reaction evidence="13">
        <text>L-seryl-[protein] + ATP = O-phospho-L-seryl-[protein] + ADP + H(+)</text>
        <dbReference type="Rhea" id="RHEA:17989"/>
        <dbReference type="Rhea" id="RHEA-COMP:9863"/>
        <dbReference type="Rhea" id="RHEA-COMP:11604"/>
        <dbReference type="ChEBI" id="CHEBI:15378"/>
        <dbReference type="ChEBI" id="CHEBI:29999"/>
        <dbReference type="ChEBI" id="CHEBI:30616"/>
        <dbReference type="ChEBI" id="CHEBI:83421"/>
        <dbReference type="ChEBI" id="CHEBI:456216"/>
        <dbReference type="EC" id="2.7.11.1"/>
    </reaction>
</comment>
<protein>
    <recommendedName>
        <fullName evidence="1">non-specific serine/threonine protein kinase</fullName>
        <ecNumber evidence="1">2.7.11.1</ecNumber>
    </recommendedName>
</protein>
<dbReference type="InterPro" id="IPR008271">
    <property type="entry name" value="Ser/Thr_kinase_AS"/>
</dbReference>
<evidence type="ECO:0000313" key="22">
    <source>
        <dbReference type="RefSeq" id="XP_006815753.1"/>
    </source>
</evidence>